<evidence type="ECO:0008006" key="4">
    <source>
        <dbReference type="Google" id="ProtNLM"/>
    </source>
</evidence>
<keyword evidence="1" id="KW-0677">Repeat</keyword>
<reference evidence="2 3" key="1">
    <citation type="journal article" date="2020" name="Nat. Food">
        <title>A phased Vanilla planifolia genome enables genetic improvement of flavour and production.</title>
        <authorList>
            <person name="Hasing T."/>
            <person name="Tang H."/>
            <person name="Brym M."/>
            <person name="Khazi F."/>
            <person name="Huang T."/>
            <person name="Chambers A.H."/>
        </authorList>
    </citation>
    <scope>NUCLEOTIDE SEQUENCE [LARGE SCALE GENOMIC DNA]</scope>
    <source>
        <tissue evidence="2">Leaf</tissue>
    </source>
</reference>
<organism evidence="2 3">
    <name type="scientific">Vanilla planifolia</name>
    <name type="common">Vanilla</name>
    <dbReference type="NCBI Taxonomy" id="51239"/>
    <lineage>
        <taxon>Eukaryota</taxon>
        <taxon>Viridiplantae</taxon>
        <taxon>Streptophyta</taxon>
        <taxon>Embryophyta</taxon>
        <taxon>Tracheophyta</taxon>
        <taxon>Spermatophyta</taxon>
        <taxon>Magnoliopsida</taxon>
        <taxon>Liliopsida</taxon>
        <taxon>Asparagales</taxon>
        <taxon>Orchidaceae</taxon>
        <taxon>Vanilloideae</taxon>
        <taxon>Vanilleae</taxon>
        <taxon>Vanilla</taxon>
    </lineage>
</organism>
<dbReference type="GO" id="GO:0009451">
    <property type="term" value="P:RNA modification"/>
    <property type="evidence" value="ECO:0007669"/>
    <property type="project" value="InterPro"/>
</dbReference>
<dbReference type="InterPro" id="IPR046960">
    <property type="entry name" value="PPR_At4g14850-like_plant"/>
</dbReference>
<gene>
    <name evidence="2" type="ORF">HPP92_003772</name>
</gene>
<sequence>MYAKCGHLDDAVFFFNQMPQRDIISWNTLIRTYVLFRLGDRAIAVESDGGMWGRARSCVSYILIISACKYTNVVSVDTCQRLFHSMSSSQMIEAGPEHYAAMVHVLGFWGCFDKAEKLIMDMPFKPDASVWRALLDSCRLHSDYLRGRQAAQRLLALEPQDPSTYILIANLFTLLLVDGNA</sequence>
<dbReference type="InterPro" id="IPR046848">
    <property type="entry name" value="E_motif"/>
</dbReference>
<dbReference type="AlphaFoldDB" id="A0A835S313"/>
<dbReference type="Pfam" id="PF20431">
    <property type="entry name" value="E_motif"/>
    <property type="match status" value="1"/>
</dbReference>
<dbReference type="Pfam" id="PF01535">
    <property type="entry name" value="PPR"/>
    <property type="match status" value="2"/>
</dbReference>
<evidence type="ECO:0000256" key="1">
    <source>
        <dbReference type="ARBA" id="ARBA00022737"/>
    </source>
</evidence>
<dbReference type="InterPro" id="IPR002885">
    <property type="entry name" value="PPR_rpt"/>
</dbReference>
<dbReference type="Gene3D" id="1.25.40.10">
    <property type="entry name" value="Tetratricopeptide repeat domain"/>
    <property type="match status" value="1"/>
</dbReference>
<dbReference type="Proteomes" id="UP000636800">
    <property type="component" value="Chromosome 1"/>
</dbReference>
<evidence type="ECO:0000313" key="2">
    <source>
        <dbReference type="EMBL" id="KAG0499081.1"/>
    </source>
</evidence>
<comment type="caution">
    <text evidence="2">The sequence shown here is derived from an EMBL/GenBank/DDBJ whole genome shotgun (WGS) entry which is preliminary data.</text>
</comment>
<protein>
    <recommendedName>
        <fullName evidence="4">Pentatricopeptide repeat-containing protein</fullName>
    </recommendedName>
</protein>
<evidence type="ECO:0000313" key="3">
    <source>
        <dbReference type="Proteomes" id="UP000636800"/>
    </source>
</evidence>
<dbReference type="PANTHER" id="PTHR47926">
    <property type="entry name" value="PENTATRICOPEPTIDE REPEAT-CONTAINING PROTEIN"/>
    <property type="match status" value="1"/>
</dbReference>
<dbReference type="GO" id="GO:0003723">
    <property type="term" value="F:RNA binding"/>
    <property type="evidence" value="ECO:0007669"/>
    <property type="project" value="InterPro"/>
</dbReference>
<name>A0A835S313_VANPL</name>
<dbReference type="EMBL" id="JADCNL010000001">
    <property type="protein sequence ID" value="KAG0499081.1"/>
    <property type="molecule type" value="Genomic_DNA"/>
</dbReference>
<dbReference type="InterPro" id="IPR011990">
    <property type="entry name" value="TPR-like_helical_dom_sf"/>
</dbReference>
<keyword evidence="3" id="KW-1185">Reference proteome</keyword>
<dbReference type="OrthoDB" id="2019675at2759"/>
<accession>A0A835S313</accession>
<dbReference type="PANTHER" id="PTHR47926:SF512">
    <property type="entry name" value="REPEAT (PPR) SUPERFAMILY PROTEIN, PUTATIVE-RELATED"/>
    <property type="match status" value="1"/>
</dbReference>
<proteinExistence type="predicted"/>